<protein>
    <submittedName>
        <fullName evidence="3">Uncharacterized protein</fullName>
    </submittedName>
</protein>
<accession>A0A835UCK0</accession>
<gene>
    <name evidence="3" type="ORF">HPP92_024410</name>
</gene>
<dbReference type="AlphaFoldDB" id="A0A835UCK0"/>
<reference evidence="3 4" key="1">
    <citation type="journal article" date="2020" name="Nat. Food">
        <title>A phased Vanilla planifolia genome enables genetic improvement of flavour and production.</title>
        <authorList>
            <person name="Hasing T."/>
            <person name="Tang H."/>
            <person name="Brym M."/>
            <person name="Khazi F."/>
            <person name="Huang T."/>
            <person name="Chambers A.H."/>
        </authorList>
    </citation>
    <scope>NUCLEOTIDE SEQUENCE [LARGE SCALE GENOMIC DNA]</scope>
    <source>
        <tissue evidence="3">Leaf</tissue>
    </source>
</reference>
<evidence type="ECO:0000313" key="3">
    <source>
        <dbReference type="EMBL" id="KAG0456622.1"/>
    </source>
</evidence>
<feature type="region of interest" description="Disordered" evidence="2">
    <location>
        <begin position="185"/>
        <end position="250"/>
    </location>
</feature>
<feature type="compositionally biased region" description="Acidic residues" evidence="2">
    <location>
        <begin position="233"/>
        <end position="242"/>
    </location>
</feature>
<evidence type="ECO:0000313" key="4">
    <source>
        <dbReference type="Proteomes" id="UP000639772"/>
    </source>
</evidence>
<feature type="compositionally biased region" description="Basic and acidic residues" evidence="2">
    <location>
        <begin position="223"/>
        <end position="232"/>
    </location>
</feature>
<proteinExistence type="predicted"/>
<dbReference type="Proteomes" id="UP000639772">
    <property type="component" value="Chromosome 13"/>
</dbReference>
<keyword evidence="1" id="KW-0175">Coiled coil</keyword>
<feature type="coiled-coil region" evidence="1">
    <location>
        <begin position="109"/>
        <end position="140"/>
    </location>
</feature>
<sequence>MVAELAGDVLLSNISREHLEKRMIDQNADDCILSLQQCSVLFSSEGKDGSQSIGSRCKETTERSVEAVHSVQQFSGWQMIQGGSSEPNVSSIHEESNSSDEFLRKKRPRDVLSERIHSMKEAAKEAEATLKDDAKEMEQHRNWNSVDSKNVCVERKLNSLSSSDLMSPKQEGAFLHADETTISMIDSNDEQHKRQKTSDVGMSSTKQKHYNFRPSTILKASRCHGEIRRGLADEDTDGDNNYEPDHGESD</sequence>
<feature type="region of interest" description="Disordered" evidence="2">
    <location>
        <begin position="79"/>
        <end position="104"/>
    </location>
</feature>
<name>A0A835UCK0_VANPL</name>
<dbReference type="EMBL" id="JADCNM010000013">
    <property type="protein sequence ID" value="KAG0456622.1"/>
    <property type="molecule type" value="Genomic_DNA"/>
</dbReference>
<organism evidence="3 4">
    <name type="scientific">Vanilla planifolia</name>
    <name type="common">Vanilla</name>
    <dbReference type="NCBI Taxonomy" id="51239"/>
    <lineage>
        <taxon>Eukaryota</taxon>
        <taxon>Viridiplantae</taxon>
        <taxon>Streptophyta</taxon>
        <taxon>Embryophyta</taxon>
        <taxon>Tracheophyta</taxon>
        <taxon>Spermatophyta</taxon>
        <taxon>Magnoliopsida</taxon>
        <taxon>Liliopsida</taxon>
        <taxon>Asparagales</taxon>
        <taxon>Orchidaceae</taxon>
        <taxon>Vanilloideae</taxon>
        <taxon>Vanilleae</taxon>
        <taxon>Vanilla</taxon>
    </lineage>
</organism>
<comment type="caution">
    <text evidence="3">The sequence shown here is derived from an EMBL/GenBank/DDBJ whole genome shotgun (WGS) entry which is preliminary data.</text>
</comment>
<feature type="compositionally biased region" description="Polar residues" evidence="2">
    <location>
        <begin position="79"/>
        <end position="91"/>
    </location>
</feature>
<evidence type="ECO:0000256" key="1">
    <source>
        <dbReference type="SAM" id="Coils"/>
    </source>
</evidence>
<evidence type="ECO:0000256" key="2">
    <source>
        <dbReference type="SAM" id="MobiDB-lite"/>
    </source>
</evidence>